<organism evidence="2 3">
    <name type="scientific">Acyrthosiphon pisum</name>
    <name type="common">Pea aphid</name>
    <dbReference type="NCBI Taxonomy" id="7029"/>
    <lineage>
        <taxon>Eukaryota</taxon>
        <taxon>Metazoa</taxon>
        <taxon>Ecdysozoa</taxon>
        <taxon>Arthropoda</taxon>
        <taxon>Hexapoda</taxon>
        <taxon>Insecta</taxon>
        <taxon>Pterygota</taxon>
        <taxon>Neoptera</taxon>
        <taxon>Paraneoptera</taxon>
        <taxon>Hemiptera</taxon>
        <taxon>Sternorrhyncha</taxon>
        <taxon>Aphidomorpha</taxon>
        <taxon>Aphidoidea</taxon>
        <taxon>Aphididae</taxon>
        <taxon>Macrosiphini</taxon>
        <taxon>Acyrthosiphon</taxon>
    </lineage>
</organism>
<keyword evidence="3" id="KW-1185">Reference proteome</keyword>
<evidence type="ECO:0000313" key="3">
    <source>
        <dbReference type="Proteomes" id="UP000007819"/>
    </source>
</evidence>
<feature type="transmembrane region" description="Helical" evidence="1">
    <location>
        <begin position="79"/>
        <end position="102"/>
    </location>
</feature>
<accession>A0A8R2NX65</accession>
<protein>
    <submittedName>
        <fullName evidence="2">Uncharacterized protein</fullName>
    </submittedName>
</protein>
<dbReference type="RefSeq" id="XP_029348642.1">
    <property type="nucleotide sequence ID" value="XM_029492782.1"/>
</dbReference>
<dbReference type="GeneID" id="107883036"/>
<dbReference type="Proteomes" id="UP000007819">
    <property type="component" value="Chromosome X"/>
</dbReference>
<name>A0A8R2NX65_ACYPI</name>
<feature type="transmembrane region" description="Helical" evidence="1">
    <location>
        <begin position="46"/>
        <end position="67"/>
    </location>
</feature>
<reference evidence="3" key="1">
    <citation type="submission" date="2010-06" db="EMBL/GenBank/DDBJ databases">
        <authorList>
            <person name="Jiang H."/>
            <person name="Abraham K."/>
            <person name="Ali S."/>
            <person name="Alsbrooks S.L."/>
            <person name="Anim B.N."/>
            <person name="Anosike U.S."/>
            <person name="Attaway T."/>
            <person name="Bandaranaike D.P."/>
            <person name="Battles P.K."/>
            <person name="Bell S.N."/>
            <person name="Bell A.V."/>
            <person name="Beltran B."/>
            <person name="Bickham C."/>
            <person name="Bustamante Y."/>
            <person name="Caleb T."/>
            <person name="Canada A."/>
            <person name="Cardenas V."/>
            <person name="Carter K."/>
            <person name="Chacko J."/>
            <person name="Chandrabose M.N."/>
            <person name="Chavez D."/>
            <person name="Chavez A."/>
            <person name="Chen L."/>
            <person name="Chu H.-S."/>
            <person name="Claassen K.J."/>
            <person name="Cockrell R."/>
            <person name="Collins M."/>
            <person name="Cooper J.A."/>
            <person name="Cree A."/>
            <person name="Curry S.M."/>
            <person name="Da Y."/>
            <person name="Dao M.D."/>
            <person name="Das B."/>
            <person name="Davila M.-L."/>
            <person name="Davy-Carroll L."/>
            <person name="Denson S."/>
            <person name="Dinh H."/>
            <person name="Ebong V.E."/>
            <person name="Edwards J.R."/>
            <person name="Egan A."/>
            <person name="El-Daye J."/>
            <person name="Escobedo L."/>
            <person name="Fernandez S."/>
            <person name="Fernando P.R."/>
            <person name="Flagg N."/>
            <person name="Forbes L.D."/>
            <person name="Fowler R.G."/>
            <person name="Fu Q."/>
            <person name="Gabisi R.A."/>
            <person name="Ganer J."/>
            <person name="Garbino Pronczuk A."/>
            <person name="Garcia R.M."/>
            <person name="Garner T."/>
            <person name="Garrett T.E."/>
            <person name="Gonzalez D.A."/>
            <person name="Hamid H."/>
            <person name="Hawkins E.S."/>
            <person name="Hirani K."/>
            <person name="Hogues M.E."/>
            <person name="Hollins B."/>
            <person name="Hsiao C.-H."/>
            <person name="Jabil R."/>
            <person name="James M.L."/>
            <person name="Jhangiani S.N."/>
            <person name="Johnson B."/>
            <person name="Johnson Q."/>
            <person name="Joshi V."/>
            <person name="Kalu J.B."/>
            <person name="Kam C."/>
            <person name="Kashfia A."/>
            <person name="Keebler J."/>
            <person name="Kisamo H."/>
            <person name="Kovar C.L."/>
            <person name="Lago L.A."/>
            <person name="Lai C.-Y."/>
            <person name="Laidlaw J."/>
            <person name="Lara F."/>
            <person name="Le T.-K."/>
            <person name="Lee S.L."/>
            <person name="Legall F.H."/>
            <person name="Lemon S.J."/>
            <person name="Lewis L.R."/>
            <person name="Li B."/>
            <person name="Liu Y."/>
            <person name="Liu Y.-S."/>
            <person name="Lopez J."/>
            <person name="Lozado R.J."/>
            <person name="Lu J."/>
            <person name="Madu R.C."/>
            <person name="Maheshwari M."/>
            <person name="Maheshwari R."/>
            <person name="Malloy K."/>
            <person name="Martinez E."/>
            <person name="Mathew T."/>
            <person name="Mercado I.C."/>
            <person name="Mercado C."/>
            <person name="Meyer B."/>
            <person name="Montgomery K."/>
            <person name="Morgan M.B."/>
            <person name="Munidasa M."/>
            <person name="Nazareth L.V."/>
            <person name="Nelson J."/>
            <person name="Ng B.M."/>
            <person name="Nguyen N.B."/>
            <person name="Nguyen P.Q."/>
            <person name="Nguyen T."/>
            <person name="Obregon M."/>
            <person name="Okwuonu G.O."/>
            <person name="Onwere C.G."/>
            <person name="Orozco G."/>
            <person name="Parra A."/>
            <person name="Patel S."/>
            <person name="Patil S."/>
            <person name="Perez A."/>
            <person name="Perez Y."/>
            <person name="Pham C."/>
            <person name="Primus E.L."/>
            <person name="Pu L.-L."/>
            <person name="Puazo M."/>
            <person name="Qin X."/>
            <person name="Quiroz J.B."/>
            <person name="Reese J."/>
            <person name="Richards S."/>
            <person name="Rives C.M."/>
            <person name="Robberts R."/>
            <person name="Ruiz S.J."/>
            <person name="Ruiz M.J."/>
            <person name="Santibanez J."/>
            <person name="Schneider B.W."/>
            <person name="Sisson I."/>
            <person name="Smith M."/>
            <person name="Sodergren E."/>
            <person name="Song X.-Z."/>
            <person name="Song B.B."/>
            <person name="Summersgill H."/>
            <person name="Thelus R."/>
            <person name="Thornton R.D."/>
            <person name="Trejos Z.Y."/>
            <person name="Usmani K."/>
            <person name="Vattathil S."/>
            <person name="Villasana D."/>
            <person name="Walker D.L."/>
            <person name="Wang S."/>
            <person name="Wang K."/>
            <person name="White C.S."/>
            <person name="Williams A.C."/>
            <person name="Williamson J."/>
            <person name="Wilson K."/>
            <person name="Woghiren I.O."/>
            <person name="Woodworth J.R."/>
            <person name="Worley K.C."/>
            <person name="Wright R.A."/>
            <person name="Wu W."/>
            <person name="Young L."/>
            <person name="Zhang L."/>
            <person name="Zhang J."/>
            <person name="Zhu Y."/>
            <person name="Muzny D.M."/>
            <person name="Weinstock G."/>
            <person name="Gibbs R.A."/>
        </authorList>
    </citation>
    <scope>NUCLEOTIDE SEQUENCE [LARGE SCALE GENOMIC DNA]</scope>
    <source>
        <strain evidence="3">LSR1</strain>
    </source>
</reference>
<keyword evidence="1" id="KW-0812">Transmembrane</keyword>
<keyword evidence="1" id="KW-1133">Transmembrane helix</keyword>
<evidence type="ECO:0000313" key="2">
    <source>
        <dbReference type="EnsemblMetazoa" id="XP_029348642.1"/>
    </source>
</evidence>
<reference evidence="2" key="2">
    <citation type="submission" date="2022-06" db="UniProtKB">
        <authorList>
            <consortium name="EnsemblMetazoa"/>
        </authorList>
    </citation>
    <scope>IDENTIFICATION</scope>
</reference>
<dbReference type="KEGG" id="api:107883036"/>
<proteinExistence type="predicted"/>
<dbReference type="AlphaFoldDB" id="A0A8R2NX65"/>
<keyword evidence="1" id="KW-0472">Membrane</keyword>
<evidence type="ECO:0000256" key="1">
    <source>
        <dbReference type="SAM" id="Phobius"/>
    </source>
</evidence>
<sequence length="109" mass="13103">MYSTDSIENQTSNEHNLIYDELKTIIMDHQVVMKKYEDFSTLFRRVMLFFVSSFTVILLWFTFIMSFSNDDRFNTSDVIIIKMICEIPSILFQIYMMCYLFCNINDQVI</sequence>
<dbReference type="EnsemblMetazoa" id="XM_029492782.1">
    <property type="protein sequence ID" value="XP_029348642.1"/>
    <property type="gene ID" value="LOC107883036"/>
</dbReference>